<accession>S3K047</accession>
<dbReference type="STRING" id="1125699.HMPREF9194_01205"/>
<dbReference type="Proteomes" id="UP000014541">
    <property type="component" value="Unassembled WGS sequence"/>
</dbReference>
<dbReference type="PANTHER" id="PTHR42659">
    <property type="entry name" value="XANTHINE DEHYDROGENASE SUBUNIT C-RELATED"/>
    <property type="match status" value="1"/>
</dbReference>
<gene>
    <name evidence="2" type="ORF">HMPREF9194_01205</name>
</gene>
<dbReference type="SUPFAM" id="SSF56176">
    <property type="entry name" value="FAD-binding/transporter-associated domain-like"/>
    <property type="match status" value="1"/>
</dbReference>
<dbReference type="HOGENOM" id="CLU_058050_4_1_12"/>
<name>S3K047_TREMA</name>
<dbReference type="InterPro" id="IPR036318">
    <property type="entry name" value="FAD-bd_PCMH-like_sf"/>
</dbReference>
<dbReference type="AlphaFoldDB" id="S3K047"/>
<dbReference type="InterPro" id="IPR002346">
    <property type="entry name" value="Mopterin_DH_FAD-bd"/>
</dbReference>
<comment type="caution">
    <text evidence="2">The sequence shown here is derived from an EMBL/GenBank/DDBJ whole genome shotgun (WGS) entry which is preliminary data.</text>
</comment>
<dbReference type="EMBL" id="ATFF01000006">
    <property type="protein sequence ID" value="EPF30880.1"/>
    <property type="molecule type" value="Genomic_DNA"/>
</dbReference>
<dbReference type="RefSeq" id="WP_016525491.1">
    <property type="nucleotide sequence ID" value="NZ_KE332518.1"/>
</dbReference>
<dbReference type="Gene3D" id="3.30.465.10">
    <property type="match status" value="1"/>
</dbReference>
<keyword evidence="3" id="KW-1185">Reference proteome</keyword>
<evidence type="ECO:0000313" key="2">
    <source>
        <dbReference type="EMBL" id="EPF30880.1"/>
    </source>
</evidence>
<dbReference type="InterPro" id="IPR051312">
    <property type="entry name" value="Diverse_Substr_Oxidored"/>
</dbReference>
<dbReference type="eggNOG" id="COG1319">
    <property type="taxonomic scope" value="Bacteria"/>
</dbReference>
<dbReference type="OrthoDB" id="9774454at2"/>
<dbReference type="GO" id="GO:0071949">
    <property type="term" value="F:FAD binding"/>
    <property type="evidence" value="ECO:0007669"/>
    <property type="project" value="InterPro"/>
</dbReference>
<dbReference type="PROSITE" id="PS51257">
    <property type="entry name" value="PROKAR_LIPOPROTEIN"/>
    <property type="match status" value="1"/>
</dbReference>
<reference evidence="2 3" key="1">
    <citation type="submission" date="2013-04" db="EMBL/GenBank/DDBJ databases">
        <title>The Genome Sequence of Treponema maltophilum ATCC 51939.</title>
        <authorList>
            <consortium name="The Broad Institute Genomics Platform"/>
            <person name="Earl A."/>
            <person name="Ward D."/>
            <person name="Feldgarden M."/>
            <person name="Gevers D."/>
            <person name="Leonetti C."/>
            <person name="Blanton J.M."/>
            <person name="Dewhirst F.E."/>
            <person name="Izard J."/>
            <person name="Walker B."/>
            <person name="Young S."/>
            <person name="Zeng Q."/>
            <person name="Gargeya S."/>
            <person name="Fitzgerald M."/>
            <person name="Haas B."/>
            <person name="Abouelleil A."/>
            <person name="Allen A.W."/>
            <person name="Alvarado L."/>
            <person name="Arachchi H.M."/>
            <person name="Berlin A.M."/>
            <person name="Chapman S.B."/>
            <person name="Gainer-Dewar J."/>
            <person name="Goldberg J."/>
            <person name="Griggs A."/>
            <person name="Gujja S."/>
            <person name="Hansen M."/>
            <person name="Howarth C."/>
            <person name="Imamovic A."/>
            <person name="Ireland A."/>
            <person name="Larimer J."/>
            <person name="McCowan C."/>
            <person name="Murphy C."/>
            <person name="Pearson M."/>
            <person name="Poon T.W."/>
            <person name="Priest M."/>
            <person name="Roberts A."/>
            <person name="Saif S."/>
            <person name="Shea T."/>
            <person name="Sisk P."/>
            <person name="Sykes S."/>
            <person name="Wortman J."/>
            <person name="Nusbaum C."/>
            <person name="Birren B."/>
        </authorList>
    </citation>
    <scope>NUCLEOTIDE SEQUENCE [LARGE SCALE GENOMIC DNA]</scope>
    <source>
        <strain evidence="2 3">ATCC 51939</strain>
    </source>
</reference>
<dbReference type="PROSITE" id="PS51387">
    <property type="entry name" value="FAD_PCMH"/>
    <property type="match status" value="1"/>
</dbReference>
<evidence type="ECO:0000259" key="1">
    <source>
        <dbReference type="PROSITE" id="PS51387"/>
    </source>
</evidence>
<protein>
    <recommendedName>
        <fullName evidence="1">FAD-binding PCMH-type domain-containing protein</fullName>
    </recommendedName>
</protein>
<feature type="domain" description="FAD-binding PCMH-type" evidence="1">
    <location>
        <begin position="1"/>
        <end position="170"/>
    </location>
</feature>
<dbReference type="PANTHER" id="PTHR42659:SF9">
    <property type="entry name" value="XANTHINE DEHYDROGENASE FAD-BINDING SUBUNIT XDHB-RELATED"/>
    <property type="match status" value="1"/>
</dbReference>
<proteinExistence type="predicted"/>
<dbReference type="PATRIC" id="fig|1125699.3.peg.1226"/>
<sequence length="278" mass="30694">MAYVKSDTFFVSNLNEALQQLKNIPSLSVLAGCTSCEQTLGGTKIKLPSSVLFIKHIPELQTIDRKERFIGIGSAVSLNRILELGQKYIPSFLYDAVLSIASYNIRNLATIGGNICGIKHNMTLYAPLLALDALLEFKSAAETLQIPVSKFESVPQGFLLSKILIPVQDWSAARFHRLGPAHTINSHSVSFTFLADTAKGILGDMRSAFCGPVSIRSRELENSIIGSRLPLNEHDIETVLQAAERLYDEEAAKQGKQCPPILKDQYTNLLHYSLKMLM</sequence>
<dbReference type="Pfam" id="PF00941">
    <property type="entry name" value="FAD_binding_5"/>
    <property type="match status" value="1"/>
</dbReference>
<dbReference type="InterPro" id="IPR016166">
    <property type="entry name" value="FAD-bd_PCMH"/>
</dbReference>
<dbReference type="GO" id="GO:0016491">
    <property type="term" value="F:oxidoreductase activity"/>
    <property type="evidence" value="ECO:0007669"/>
    <property type="project" value="InterPro"/>
</dbReference>
<dbReference type="InterPro" id="IPR016169">
    <property type="entry name" value="FAD-bd_PCMH_sub2"/>
</dbReference>
<organism evidence="2 3">
    <name type="scientific">Treponema maltophilum ATCC 51939</name>
    <dbReference type="NCBI Taxonomy" id="1125699"/>
    <lineage>
        <taxon>Bacteria</taxon>
        <taxon>Pseudomonadati</taxon>
        <taxon>Spirochaetota</taxon>
        <taxon>Spirochaetia</taxon>
        <taxon>Spirochaetales</taxon>
        <taxon>Treponemataceae</taxon>
        <taxon>Treponema</taxon>
    </lineage>
</organism>
<evidence type="ECO:0000313" key="3">
    <source>
        <dbReference type="Proteomes" id="UP000014541"/>
    </source>
</evidence>